<protein>
    <recommendedName>
        <fullName evidence="8">Peptidase S8/S53 domain-containing protein</fullName>
    </recommendedName>
</protein>
<comment type="similarity">
    <text evidence="1 5 6">Belongs to the peptidase S8 family.</text>
</comment>
<evidence type="ECO:0000256" key="4">
    <source>
        <dbReference type="ARBA" id="ARBA00022825"/>
    </source>
</evidence>
<dbReference type="InterPro" id="IPR022398">
    <property type="entry name" value="Peptidase_S8_His-AS"/>
</dbReference>
<feature type="active site" description="Charge relay system" evidence="5">
    <location>
        <position position="153"/>
    </location>
</feature>
<dbReference type="InterPro" id="IPR034193">
    <property type="entry name" value="PCSK9_ProteinaseK-like"/>
</dbReference>
<dbReference type="PROSITE" id="PS00137">
    <property type="entry name" value="SUBTILASE_HIS"/>
    <property type="match status" value="1"/>
</dbReference>
<dbReference type="InterPro" id="IPR037045">
    <property type="entry name" value="S8pro/Inhibitor_I9_sf"/>
</dbReference>
<dbReference type="InterPro" id="IPR000209">
    <property type="entry name" value="Peptidase_S8/S53_dom"/>
</dbReference>
<dbReference type="PROSITE" id="PS51892">
    <property type="entry name" value="SUBTILASE"/>
    <property type="match status" value="1"/>
</dbReference>
<feature type="chain" id="PRO_5035210411" description="Peptidase S8/S53 domain-containing protein" evidence="7">
    <location>
        <begin position="29"/>
        <end position="477"/>
    </location>
</feature>
<proteinExistence type="inferred from homology"/>
<dbReference type="FunFam" id="3.40.50.200:FF:000014">
    <property type="entry name" value="Proteinase K"/>
    <property type="match status" value="1"/>
</dbReference>
<keyword evidence="4 5" id="KW-0720">Serine protease</keyword>
<dbReference type="PANTHER" id="PTHR43806">
    <property type="entry name" value="PEPTIDASE S8"/>
    <property type="match status" value="1"/>
</dbReference>
<dbReference type="Pfam" id="PF05345">
    <property type="entry name" value="He_PIG"/>
    <property type="match status" value="1"/>
</dbReference>
<dbReference type="PRINTS" id="PR00723">
    <property type="entry name" value="SUBTILISIN"/>
</dbReference>
<dbReference type="Gene3D" id="3.40.50.200">
    <property type="entry name" value="Peptidase S8/S53 domain"/>
    <property type="match status" value="1"/>
</dbReference>
<feature type="active site" description="Charge relay system" evidence="5">
    <location>
        <position position="186"/>
    </location>
</feature>
<dbReference type="InterPro" id="IPR013783">
    <property type="entry name" value="Ig-like_fold"/>
</dbReference>
<evidence type="ECO:0000256" key="1">
    <source>
        <dbReference type="ARBA" id="ARBA00011073"/>
    </source>
</evidence>
<feature type="active site" description="Charge relay system" evidence="5">
    <location>
        <position position="338"/>
    </location>
</feature>
<dbReference type="GO" id="GO:0006508">
    <property type="term" value="P:proteolysis"/>
    <property type="evidence" value="ECO:0007669"/>
    <property type="project" value="UniProtKB-KW"/>
</dbReference>
<dbReference type="InterPro" id="IPR050131">
    <property type="entry name" value="Peptidase_S8_subtilisin-like"/>
</dbReference>
<comment type="caution">
    <text evidence="9">The sequence shown here is derived from an EMBL/GenBank/DDBJ whole genome shotgun (WGS) entry which is preliminary data.</text>
</comment>
<evidence type="ECO:0000259" key="8">
    <source>
        <dbReference type="Pfam" id="PF00082"/>
    </source>
</evidence>
<dbReference type="RefSeq" id="WP_203938465.1">
    <property type="nucleotide sequence ID" value="NZ_BAAAGJ010000005.1"/>
</dbReference>
<dbReference type="CDD" id="cd04077">
    <property type="entry name" value="Peptidases_S8_PCSK9_ProteinaseK_like"/>
    <property type="match status" value="1"/>
</dbReference>
<reference evidence="9" key="1">
    <citation type="submission" date="2021-01" db="EMBL/GenBank/DDBJ databases">
        <title>Whole genome shotgun sequence of Spirilliplanes yamanashiensis NBRC 15828.</title>
        <authorList>
            <person name="Komaki H."/>
            <person name="Tamura T."/>
        </authorList>
    </citation>
    <scope>NUCLEOTIDE SEQUENCE</scope>
    <source>
        <strain evidence="9">NBRC 15828</strain>
    </source>
</reference>
<keyword evidence="10" id="KW-1185">Reference proteome</keyword>
<dbReference type="PANTHER" id="PTHR43806:SF11">
    <property type="entry name" value="CEREVISIN-RELATED"/>
    <property type="match status" value="1"/>
</dbReference>
<dbReference type="InterPro" id="IPR023828">
    <property type="entry name" value="Peptidase_S8_Ser-AS"/>
</dbReference>
<organism evidence="9 10">
    <name type="scientific">Spirilliplanes yamanashiensis</name>
    <dbReference type="NCBI Taxonomy" id="42233"/>
    <lineage>
        <taxon>Bacteria</taxon>
        <taxon>Bacillati</taxon>
        <taxon>Actinomycetota</taxon>
        <taxon>Actinomycetes</taxon>
        <taxon>Micromonosporales</taxon>
        <taxon>Micromonosporaceae</taxon>
        <taxon>Spirilliplanes</taxon>
    </lineage>
</organism>
<dbReference type="Gene3D" id="3.30.70.80">
    <property type="entry name" value="Peptidase S8 propeptide/proteinase inhibitor I9"/>
    <property type="match status" value="1"/>
</dbReference>
<evidence type="ECO:0000256" key="7">
    <source>
        <dbReference type="SAM" id="SignalP"/>
    </source>
</evidence>
<dbReference type="Gene3D" id="2.60.40.10">
    <property type="entry name" value="Immunoglobulins"/>
    <property type="match status" value="1"/>
</dbReference>
<evidence type="ECO:0000256" key="3">
    <source>
        <dbReference type="ARBA" id="ARBA00022801"/>
    </source>
</evidence>
<name>A0A8J3Y798_9ACTN</name>
<dbReference type="AlphaFoldDB" id="A0A8J3Y798"/>
<sequence>MSSLLGRSLAAVAAVTIGATALATPSHAAPAPAPAPAEGVVHGVGAAGAVPGRYIVVLKPGAARVTSLGAGRVERTLSGGVDGYVAAMDAATARRVAADPAVAVVEQDRRVSVSATQRKPPWGLDRVDEAKLPLSKTYTPGSDARRVTAYVVDTGIRITHTQFGGRARYGWDFVGVDPYAADCNGHGTHVAGTIGGSTYGVAKRVNLVAVRVLDCYGSGWLSDVIDGVNWVAANAVKPAVANLSLGGGPSAALDSAVNAAVGSGVTMVLAAGNDNINACRVSPARVAAGITVGATDIRDRRAVFSNYGSCVDIFAPGVKIRSSVATSNTAVADFDGTSMAAPHVAGAAAMILAAAPWFTPAQVRSFMVSRATTGVVKARGAGSPNRLVRTIAPPAAPRIRTAALPTGSTGVEYRAQLALVAGRTGQWTAAALPAGLTLSPGGVLSGVPTAPGTHRVTLRFTDYVPQTVSRTYTLTIL</sequence>
<dbReference type="GO" id="GO:0004252">
    <property type="term" value="F:serine-type endopeptidase activity"/>
    <property type="evidence" value="ECO:0007669"/>
    <property type="project" value="UniProtKB-UniRule"/>
</dbReference>
<evidence type="ECO:0000256" key="6">
    <source>
        <dbReference type="RuleBase" id="RU003355"/>
    </source>
</evidence>
<dbReference type="SUPFAM" id="SSF52743">
    <property type="entry name" value="Subtilisin-like"/>
    <property type="match status" value="1"/>
</dbReference>
<keyword evidence="3 5" id="KW-0378">Hydrolase</keyword>
<dbReference type="InterPro" id="IPR036852">
    <property type="entry name" value="Peptidase_S8/S53_dom_sf"/>
</dbReference>
<evidence type="ECO:0000313" key="9">
    <source>
        <dbReference type="EMBL" id="GIJ03186.1"/>
    </source>
</evidence>
<keyword evidence="7" id="KW-0732">Signal</keyword>
<feature type="domain" description="Peptidase S8/S53" evidence="8">
    <location>
        <begin position="151"/>
        <end position="374"/>
    </location>
</feature>
<dbReference type="SUPFAM" id="SSF54897">
    <property type="entry name" value="Protease propeptides/inhibitors"/>
    <property type="match status" value="1"/>
</dbReference>
<dbReference type="PROSITE" id="PS00138">
    <property type="entry name" value="SUBTILASE_SER"/>
    <property type="match status" value="1"/>
</dbReference>
<dbReference type="InterPro" id="IPR023827">
    <property type="entry name" value="Peptidase_S8_Asp-AS"/>
</dbReference>
<keyword evidence="2 5" id="KW-0645">Protease</keyword>
<gene>
    <name evidence="9" type="ORF">Sya03_25380</name>
</gene>
<dbReference type="Pfam" id="PF00082">
    <property type="entry name" value="Peptidase_S8"/>
    <property type="match status" value="1"/>
</dbReference>
<evidence type="ECO:0000256" key="5">
    <source>
        <dbReference type="PROSITE-ProRule" id="PRU01240"/>
    </source>
</evidence>
<accession>A0A8J3Y798</accession>
<dbReference type="GO" id="GO:0005975">
    <property type="term" value="P:carbohydrate metabolic process"/>
    <property type="evidence" value="ECO:0007669"/>
    <property type="project" value="UniProtKB-ARBA"/>
</dbReference>
<dbReference type="EMBL" id="BOOY01000018">
    <property type="protein sequence ID" value="GIJ03186.1"/>
    <property type="molecule type" value="Genomic_DNA"/>
</dbReference>
<dbReference type="PROSITE" id="PS00136">
    <property type="entry name" value="SUBTILASE_ASP"/>
    <property type="match status" value="1"/>
</dbReference>
<evidence type="ECO:0000256" key="2">
    <source>
        <dbReference type="ARBA" id="ARBA00022670"/>
    </source>
</evidence>
<evidence type="ECO:0000313" key="10">
    <source>
        <dbReference type="Proteomes" id="UP000652013"/>
    </source>
</evidence>
<dbReference type="GO" id="GO:0005615">
    <property type="term" value="C:extracellular space"/>
    <property type="evidence" value="ECO:0007669"/>
    <property type="project" value="TreeGrafter"/>
</dbReference>
<dbReference type="InterPro" id="IPR015500">
    <property type="entry name" value="Peptidase_S8_subtilisin-rel"/>
</dbReference>
<dbReference type="Proteomes" id="UP000652013">
    <property type="component" value="Unassembled WGS sequence"/>
</dbReference>
<feature type="signal peptide" evidence="7">
    <location>
        <begin position="1"/>
        <end position="28"/>
    </location>
</feature>